<evidence type="ECO:0000313" key="6">
    <source>
        <dbReference type="Proteomes" id="UP000712080"/>
    </source>
</evidence>
<dbReference type="Pfam" id="PF01638">
    <property type="entry name" value="HxlR"/>
    <property type="match status" value="1"/>
</dbReference>
<protein>
    <submittedName>
        <fullName evidence="5">Helix-turn-helix transcriptional regulator</fullName>
    </submittedName>
</protein>
<accession>A0A972FIH6</accession>
<dbReference type="AlphaFoldDB" id="A0A972FIH6"/>
<dbReference type="PANTHER" id="PTHR33204:SF29">
    <property type="entry name" value="TRANSCRIPTIONAL REGULATOR"/>
    <property type="match status" value="1"/>
</dbReference>
<keyword evidence="1" id="KW-0805">Transcription regulation</keyword>
<evidence type="ECO:0000259" key="4">
    <source>
        <dbReference type="PROSITE" id="PS51118"/>
    </source>
</evidence>
<keyword evidence="6" id="KW-1185">Reference proteome</keyword>
<comment type="caution">
    <text evidence="5">The sequence shown here is derived from an EMBL/GenBank/DDBJ whole genome shotgun (WGS) entry which is preliminary data.</text>
</comment>
<keyword evidence="3" id="KW-0804">Transcription</keyword>
<evidence type="ECO:0000256" key="3">
    <source>
        <dbReference type="ARBA" id="ARBA00023163"/>
    </source>
</evidence>
<feature type="domain" description="HTH hxlR-type" evidence="4">
    <location>
        <begin position="15"/>
        <end position="118"/>
    </location>
</feature>
<dbReference type="RefSeq" id="WP_169525520.1">
    <property type="nucleotide sequence ID" value="NZ_JAAMPU010000092.1"/>
</dbReference>
<organism evidence="5 6">
    <name type="scientific">Flavobacterium silvaticum</name>
    <dbReference type="NCBI Taxonomy" id="1852020"/>
    <lineage>
        <taxon>Bacteria</taxon>
        <taxon>Pseudomonadati</taxon>
        <taxon>Bacteroidota</taxon>
        <taxon>Flavobacteriia</taxon>
        <taxon>Flavobacteriales</taxon>
        <taxon>Flavobacteriaceae</taxon>
        <taxon>Flavobacterium</taxon>
    </lineage>
</organism>
<dbReference type="PANTHER" id="PTHR33204">
    <property type="entry name" value="TRANSCRIPTIONAL REGULATOR, MARR FAMILY"/>
    <property type="match status" value="1"/>
</dbReference>
<name>A0A972FIH6_9FLAO</name>
<dbReference type="PROSITE" id="PS51118">
    <property type="entry name" value="HTH_HXLR"/>
    <property type="match status" value="1"/>
</dbReference>
<dbReference type="InterPro" id="IPR036390">
    <property type="entry name" value="WH_DNA-bd_sf"/>
</dbReference>
<dbReference type="EMBL" id="JAAMPU010000092">
    <property type="protein sequence ID" value="NMH26581.1"/>
    <property type="molecule type" value="Genomic_DNA"/>
</dbReference>
<dbReference type="InterPro" id="IPR036388">
    <property type="entry name" value="WH-like_DNA-bd_sf"/>
</dbReference>
<dbReference type="Gene3D" id="1.10.10.10">
    <property type="entry name" value="Winged helix-like DNA-binding domain superfamily/Winged helix DNA-binding domain"/>
    <property type="match status" value="1"/>
</dbReference>
<dbReference type="InterPro" id="IPR002577">
    <property type="entry name" value="HTH_HxlR"/>
</dbReference>
<evidence type="ECO:0000256" key="1">
    <source>
        <dbReference type="ARBA" id="ARBA00023015"/>
    </source>
</evidence>
<evidence type="ECO:0000313" key="5">
    <source>
        <dbReference type="EMBL" id="NMH26581.1"/>
    </source>
</evidence>
<proteinExistence type="predicted"/>
<keyword evidence="2" id="KW-0238">DNA-binding</keyword>
<sequence length="120" mass="13467">MLNKESSGDCTVSTCRAKNRAIKDALDVLNGSWKLQILVSLSEGTKRFKEISREVEGISDKMLSKELKDLEMNQLVTRTVRDTFPPTVEYSVTDHAATLKEVMIALSEWGILHRNKIIGS</sequence>
<dbReference type="SUPFAM" id="SSF46785">
    <property type="entry name" value="Winged helix' DNA-binding domain"/>
    <property type="match status" value="1"/>
</dbReference>
<evidence type="ECO:0000256" key="2">
    <source>
        <dbReference type="ARBA" id="ARBA00023125"/>
    </source>
</evidence>
<dbReference type="Proteomes" id="UP000712080">
    <property type="component" value="Unassembled WGS sequence"/>
</dbReference>
<dbReference type="GO" id="GO:0003677">
    <property type="term" value="F:DNA binding"/>
    <property type="evidence" value="ECO:0007669"/>
    <property type="project" value="UniProtKB-KW"/>
</dbReference>
<gene>
    <name evidence="5" type="ORF">G6047_00925</name>
</gene>
<reference evidence="5" key="1">
    <citation type="submission" date="2020-02" db="EMBL/GenBank/DDBJ databases">
        <title>Flavobacterium sp. genome.</title>
        <authorList>
            <person name="Jung H.S."/>
            <person name="Baek J.H."/>
            <person name="Jeon C.O."/>
        </authorList>
    </citation>
    <scope>NUCLEOTIDE SEQUENCE</scope>
    <source>
        <strain evidence="5">SE-s28</strain>
    </source>
</reference>